<feature type="region of interest" description="Disordered" evidence="17">
    <location>
        <begin position="733"/>
        <end position="754"/>
    </location>
</feature>
<keyword evidence="6" id="KW-0285">Flavoprotein</keyword>
<comment type="subunit">
    <text evidence="4">May function both as a monomer and a homodimer.</text>
</comment>
<keyword evidence="5" id="KW-0813">Transport</keyword>
<organism evidence="18 19">
    <name type="scientific">Rhizoctonia solani</name>
    <dbReference type="NCBI Taxonomy" id="456999"/>
    <lineage>
        <taxon>Eukaryota</taxon>
        <taxon>Fungi</taxon>
        <taxon>Dikarya</taxon>
        <taxon>Basidiomycota</taxon>
        <taxon>Agaricomycotina</taxon>
        <taxon>Agaricomycetes</taxon>
        <taxon>Cantharellales</taxon>
        <taxon>Ceratobasidiaceae</taxon>
        <taxon>Rhizoctonia</taxon>
    </lineage>
</organism>
<evidence type="ECO:0000313" key="18">
    <source>
        <dbReference type="EMBL" id="KAF8706173.1"/>
    </source>
</evidence>
<evidence type="ECO:0000256" key="5">
    <source>
        <dbReference type="ARBA" id="ARBA00022448"/>
    </source>
</evidence>
<evidence type="ECO:0000256" key="3">
    <source>
        <dbReference type="ARBA" id="ARBA00008277"/>
    </source>
</evidence>
<dbReference type="GO" id="GO:0016972">
    <property type="term" value="F:thiol oxidase activity"/>
    <property type="evidence" value="ECO:0007669"/>
    <property type="project" value="InterPro"/>
</dbReference>
<keyword evidence="10" id="KW-0249">Electron transport</keyword>
<dbReference type="Pfam" id="PF04137">
    <property type="entry name" value="ERO1"/>
    <property type="match status" value="1"/>
</dbReference>
<gene>
    <name evidence="18" type="ORF">RHS03_04924</name>
</gene>
<evidence type="ECO:0000256" key="1">
    <source>
        <dbReference type="ARBA" id="ARBA00001974"/>
    </source>
</evidence>
<dbReference type="GO" id="GO:0071949">
    <property type="term" value="F:FAD binding"/>
    <property type="evidence" value="ECO:0007669"/>
    <property type="project" value="InterPro"/>
</dbReference>
<keyword evidence="9" id="KW-0274">FAD</keyword>
<dbReference type="EMBL" id="JACYCD010000052">
    <property type="protein sequence ID" value="KAF8706173.1"/>
    <property type="molecule type" value="Genomic_DNA"/>
</dbReference>
<evidence type="ECO:0000313" key="19">
    <source>
        <dbReference type="Proteomes" id="UP000602905"/>
    </source>
</evidence>
<accession>A0A8H7HQK7</accession>
<feature type="coiled-coil region" evidence="16">
    <location>
        <begin position="99"/>
        <end position="133"/>
    </location>
</feature>
<keyword evidence="16" id="KW-0175">Coiled coil</keyword>
<comment type="cofactor">
    <cofactor evidence="1">
        <name>FAD</name>
        <dbReference type="ChEBI" id="CHEBI:57692"/>
    </cofactor>
</comment>
<dbReference type="AlphaFoldDB" id="A0A8H7HQK7"/>
<comment type="subcellular location">
    <subcellularLocation>
        <location evidence="2">Endoplasmic reticulum membrane</location>
        <topology evidence="2">Peripheral membrane protein</topology>
        <orientation evidence="2">Lumenal side</orientation>
    </subcellularLocation>
</comment>
<dbReference type="Pfam" id="PF07047">
    <property type="entry name" value="OPA3"/>
    <property type="match status" value="1"/>
</dbReference>
<keyword evidence="14" id="KW-0325">Glycoprotein</keyword>
<evidence type="ECO:0000256" key="7">
    <source>
        <dbReference type="ARBA" id="ARBA00022729"/>
    </source>
</evidence>
<keyword evidence="12" id="KW-0472">Membrane</keyword>
<evidence type="ECO:0000256" key="4">
    <source>
        <dbReference type="ARBA" id="ARBA00011802"/>
    </source>
</evidence>
<dbReference type="InterPro" id="IPR010754">
    <property type="entry name" value="OPA3-like"/>
</dbReference>
<evidence type="ECO:0000256" key="16">
    <source>
        <dbReference type="SAM" id="Coils"/>
    </source>
</evidence>
<feature type="region of interest" description="Disordered" evidence="17">
    <location>
        <begin position="184"/>
        <end position="206"/>
    </location>
</feature>
<dbReference type="Proteomes" id="UP000602905">
    <property type="component" value="Unassembled WGS sequence"/>
</dbReference>
<dbReference type="SUPFAM" id="SSF110019">
    <property type="entry name" value="ERO1-like"/>
    <property type="match status" value="1"/>
</dbReference>
<keyword evidence="13" id="KW-1015">Disulfide bond</keyword>
<sequence length="804" mass="89510">MASVKLATLVIRTLAKPISARIKHQAEQHESFKQICISWAQWTHRTEVGLRTSLLGESAKHIKPLSETRAIQNGANGLAEAFLFTVAASLILAEAWRSNRSQARRRDSVDDQLEDLQNEIRELKSRIAGMTTDWEAKLEEESSRNNELSRILTRVVEIGLRGGWAEVVDQAPLKIPASIVKHAELPDPRTSDGGDSSRSETDTNGIRELPFVDSYVSLKPVTCGYKSPGDEGHDTVGVDLPSSQRPNLHGSLIHNRNSRESATYPLISVPTIYPLHSVSSLTCDDRATMDVCGPCSCGIPVSRNTRQPQRRAWREESEENGNMSQGPIETTLCDFETVESVNSKLFGQLADLVTTPFFKYFKVDLYRGCPFWEDDGYCVMRECGVTSVDESQVPEMWRTAALSKVQGLSEESRKSFPGCYYRDSDFCFLDDEATSDGEYVDLTANPERFTGYSGQGAHQVWKAIYEENCFGLTEAKQSGRLGGLGVPTSKPLSGVVIPPGLASEGGDPKTWEASGATCLEKRVYYRIISGLHASISTHICMEILNRQTGEWEADLQCYIDRVASHPERLQNIYFNAVLMLRALRKVGPYLQAYNICSGDLEEEKRSRFLLNNVLEIAGEVGKFDESTLFKGADAAILREEFKDRFRNVTRIMDCIGCTKCRLWGKIQTTGVATALKILFEFDEATLDPRVNPNLLQRAEVVALINTLHRFTESLNAVEQFRKMWELEYGPAVSVPSRSDETVPPTSARPTAEPARPSLISKLADLCPTCVRNWAQGVQEFASGLMTEVEDIFSMSKDGVPRPDL</sequence>
<evidence type="ECO:0000256" key="10">
    <source>
        <dbReference type="ARBA" id="ARBA00022982"/>
    </source>
</evidence>
<evidence type="ECO:0000256" key="14">
    <source>
        <dbReference type="ARBA" id="ARBA00023180"/>
    </source>
</evidence>
<keyword evidence="7" id="KW-0732">Signal</keyword>
<evidence type="ECO:0000256" key="17">
    <source>
        <dbReference type="SAM" id="MobiDB-lite"/>
    </source>
</evidence>
<evidence type="ECO:0000256" key="8">
    <source>
        <dbReference type="ARBA" id="ARBA00022824"/>
    </source>
</evidence>
<keyword evidence="8" id="KW-0256">Endoplasmic reticulum</keyword>
<comment type="similarity">
    <text evidence="3">Belongs to the EROs family.</text>
</comment>
<dbReference type="PANTHER" id="PTHR12613">
    <property type="entry name" value="ERO1-RELATED"/>
    <property type="match status" value="1"/>
</dbReference>
<proteinExistence type="inferred from homology"/>
<name>A0A8H7HQK7_9AGAM</name>
<dbReference type="GO" id="GO:0034975">
    <property type="term" value="P:protein folding in endoplasmic reticulum"/>
    <property type="evidence" value="ECO:0007669"/>
    <property type="project" value="InterPro"/>
</dbReference>
<keyword evidence="11" id="KW-0560">Oxidoreductase</keyword>
<dbReference type="GO" id="GO:0015035">
    <property type="term" value="F:protein-disulfide reductase activity"/>
    <property type="evidence" value="ECO:0007669"/>
    <property type="project" value="InterPro"/>
</dbReference>
<dbReference type="InterPro" id="IPR007266">
    <property type="entry name" value="Ero1"/>
</dbReference>
<evidence type="ECO:0000256" key="2">
    <source>
        <dbReference type="ARBA" id="ARBA00004367"/>
    </source>
</evidence>
<feature type="compositionally biased region" description="Basic and acidic residues" evidence="17">
    <location>
        <begin position="184"/>
        <end position="201"/>
    </location>
</feature>
<dbReference type="GO" id="GO:0005789">
    <property type="term" value="C:endoplasmic reticulum membrane"/>
    <property type="evidence" value="ECO:0007669"/>
    <property type="project" value="UniProtKB-SubCell"/>
</dbReference>
<keyword evidence="15" id="KW-0676">Redox-active center</keyword>
<feature type="non-terminal residue" evidence="18">
    <location>
        <position position="1"/>
    </location>
</feature>
<evidence type="ECO:0000256" key="13">
    <source>
        <dbReference type="ARBA" id="ARBA00023157"/>
    </source>
</evidence>
<evidence type="ECO:0000256" key="6">
    <source>
        <dbReference type="ARBA" id="ARBA00022630"/>
    </source>
</evidence>
<evidence type="ECO:0000256" key="9">
    <source>
        <dbReference type="ARBA" id="ARBA00022827"/>
    </source>
</evidence>
<evidence type="ECO:0000256" key="15">
    <source>
        <dbReference type="ARBA" id="ARBA00023284"/>
    </source>
</evidence>
<dbReference type="PANTHER" id="PTHR12613:SF0">
    <property type="entry name" value="ERO1-LIKE PROTEIN"/>
    <property type="match status" value="1"/>
</dbReference>
<evidence type="ECO:0000256" key="11">
    <source>
        <dbReference type="ARBA" id="ARBA00023002"/>
    </source>
</evidence>
<dbReference type="InterPro" id="IPR037192">
    <property type="entry name" value="ERO1-like_sf"/>
</dbReference>
<protein>
    <submittedName>
        <fullName evidence="18">Endoplasmic</fullName>
    </submittedName>
</protein>
<reference evidence="18" key="1">
    <citation type="submission" date="2020-09" db="EMBL/GenBank/DDBJ databases">
        <title>Comparative genome analyses of four rice-infecting Rhizoctonia solani isolates reveal extensive enrichment of homogalacturonan modification genes.</title>
        <authorList>
            <person name="Lee D.-Y."/>
            <person name="Jeon J."/>
            <person name="Kim K.-T."/>
            <person name="Cheong K."/>
            <person name="Song H."/>
            <person name="Choi G."/>
            <person name="Ko J."/>
            <person name="Opiyo S.O."/>
            <person name="Zuo S."/>
            <person name="Madhav S."/>
            <person name="Lee Y.-H."/>
            <person name="Wang G.-L."/>
        </authorList>
    </citation>
    <scope>NUCLEOTIDE SEQUENCE</scope>
    <source>
        <strain evidence="18">AG1-IA WGL</strain>
    </source>
</reference>
<comment type="caution">
    <text evidence="18">The sequence shown here is derived from an EMBL/GenBank/DDBJ whole genome shotgun (WGS) entry which is preliminary data.</text>
</comment>
<dbReference type="OrthoDB" id="269384at2759"/>
<evidence type="ECO:0000256" key="12">
    <source>
        <dbReference type="ARBA" id="ARBA00023136"/>
    </source>
</evidence>